<name>A0A1B0ZI80_9MICO</name>
<evidence type="ECO:0000313" key="4">
    <source>
        <dbReference type="EMBL" id="ANP27676.1"/>
    </source>
</evidence>
<gene>
    <name evidence="4" type="ORF">DAD186_11260</name>
</gene>
<dbReference type="KEGG" id="dva:DAD186_11260"/>
<dbReference type="PANTHER" id="PTHR43046:SF16">
    <property type="entry name" value="ADP-RIBOSE PYROPHOSPHATASE YJHB-RELATED"/>
    <property type="match status" value="1"/>
</dbReference>
<comment type="cofactor">
    <cofactor evidence="1">
        <name>Mg(2+)</name>
        <dbReference type="ChEBI" id="CHEBI:18420"/>
    </cofactor>
</comment>
<sequence length="161" mass="17640">MPAPDFVIALREKIGHDHLWLSGVTVFVFNEERTHCLFVQRADNLQWTPVTGIIDPGEAPARAGVREVLEETGCTCEIEFLSNVGTVGPVTHPNGDRASYLDLAFVATHVGGDPHPADGENLQAAWFAIGEPPALNKRFAQGFRHALAQMKSGEHVTKFER</sequence>
<dbReference type="EMBL" id="CP012117">
    <property type="protein sequence ID" value="ANP27676.1"/>
    <property type="molecule type" value="Genomic_DNA"/>
</dbReference>
<dbReference type="InterPro" id="IPR015797">
    <property type="entry name" value="NUDIX_hydrolase-like_dom_sf"/>
</dbReference>
<reference evidence="4 5" key="1">
    <citation type="submission" date="2015-06" db="EMBL/GenBank/DDBJ databases">
        <title>Investigation of pathophysiology for high-risk pregnancy and development of treatment modality based on it.</title>
        <authorList>
            <person name="Kim B.-C."/>
            <person name="Lim S."/>
        </authorList>
    </citation>
    <scope>NUCLEOTIDE SEQUENCE [LARGE SCALE GENOMIC DNA]</scope>
    <source>
        <strain evidence="4 5">AD1-86</strain>
    </source>
</reference>
<dbReference type="Proteomes" id="UP000092596">
    <property type="component" value="Chromosome"/>
</dbReference>
<feature type="domain" description="Nudix hydrolase" evidence="3">
    <location>
        <begin position="19"/>
        <end position="149"/>
    </location>
</feature>
<dbReference type="CDD" id="cd18879">
    <property type="entry name" value="NUDIX_Hydrolase"/>
    <property type="match status" value="1"/>
</dbReference>
<dbReference type="RefSeq" id="WP_065247838.1">
    <property type="nucleotide sequence ID" value="NZ_CP012117.1"/>
</dbReference>
<dbReference type="GO" id="GO:0016787">
    <property type="term" value="F:hydrolase activity"/>
    <property type="evidence" value="ECO:0007669"/>
    <property type="project" value="UniProtKB-KW"/>
</dbReference>
<dbReference type="PANTHER" id="PTHR43046">
    <property type="entry name" value="GDP-MANNOSE MANNOSYL HYDROLASE"/>
    <property type="match status" value="1"/>
</dbReference>
<dbReference type="Pfam" id="PF00293">
    <property type="entry name" value="NUDIX"/>
    <property type="match status" value="1"/>
</dbReference>
<dbReference type="AlphaFoldDB" id="A0A1B0ZI80"/>
<keyword evidence="2" id="KW-0378">Hydrolase</keyword>
<dbReference type="STRING" id="1630135.DAD186_11260"/>
<organism evidence="4 5">
    <name type="scientific">Dermabacter vaginalis</name>
    <dbReference type="NCBI Taxonomy" id="1630135"/>
    <lineage>
        <taxon>Bacteria</taxon>
        <taxon>Bacillati</taxon>
        <taxon>Actinomycetota</taxon>
        <taxon>Actinomycetes</taxon>
        <taxon>Micrococcales</taxon>
        <taxon>Dermabacteraceae</taxon>
        <taxon>Dermabacter</taxon>
    </lineage>
</organism>
<dbReference type="InterPro" id="IPR000086">
    <property type="entry name" value="NUDIX_hydrolase_dom"/>
</dbReference>
<evidence type="ECO:0000313" key="5">
    <source>
        <dbReference type="Proteomes" id="UP000092596"/>
    </source>
</evidence>
<dbReference type="PROSITE" id="PS51462">
    <property type="entry name" value="NUDIX"/>
    <property type="match status" value="1"/>
</dbReference>
<evidence type="ECO:0000256" key="1">
    <source>
        <dbReference type="ARBA" id="ARBA00001946"/>
    </source>
</evidence>
<accession>A0A1B0ZI80</accession>
<evidence type="ECO:0000256" key="2">
    <source>
        <dbReference type="ARBA" id="ARBA00022801"/>
    </source>
</evidence>
<protein>
    <recommendedName>
        <fullName evidence="3">Nudix hydrolase domain-containing protein</fullName>
    </recommendedName>
</protein>
<proteinExistence type="predicted"/>
<dbReference type="Gene3D" id="3.90.79.10">
    <property type="entry name" value="Nucleoside Triphosphate Pyrophosphohydrolase"/>
    <property type="match status" value="1"/>
</dbReference>
<dbReference type="SUPFAM" id="SSF55811">
    <property type="entry name" value="Nudix"/>
    <property type="match status" value="1"/>
</dbReference>
<dbReference type="PATRIC" id="fig|1630135.4.peg.1128"/>
<evidence type="ECO:0000259" key="3">
    <source>
        <dbReference type="PROSITE" id="PS51462"/>
    </source>
</evidence>